<gene>
    <name evidence="4" type="ORF">MGYG_01345</name>
</gene>
<sequence>MRSLWGIVISWIVSYALAECPSEELPLPEQYAEGKFYYPNGSPQCVSKGSHMNVSWSSIFEATNLYLIQGENFNSPVGIALNTASTWYEWTVNYSDATNHSIPFVFRIVNAQGSREAQQGGGFLSGQFYINFGSDLKTSITMSPTSTLASTTGSSSISWTTLPSNTSEGERSQKEDDNSPNKNLALGLGIGLGVPFCLTAGAVFFLIRRRAKQPPFISQGYKGQPSNISHPDKSFEPFGPETVHRDPQELYADSRWSRQDLSHQPQNRHELG</sequence>
<dbReference type="AlphaFoldDB" id="E5R0B6"/>
<dbReference type="VEuPathDB" id="FungiDB:MGYG_01345"/>
<keyword evidence="2" id="KW-0472">Membrane</keyword>
<accession>E5R0B6</accession>
<dbReference type="HOGENOM" id="CLU_1022969_0_0_1"/>
<evidence type="ECO:0000256" key="3">
    <source>
        <dbReference type="SAM" id="SignalP"/>
    </source>
</evidence>
<dbReference type="eggNOG" id="ENOG502SZGQ">
    <property type="taxonomic scope" value="Eukaryota"/>
</dbReference>
<dbReference type="STRING" id="535722.E5R0B6"/>
<dbReference type="GeneID" id="10032589"/>
<name>E5R0B6_ARTGP</name>
<dbReference type="EMBL" id="DS989822">
    <property type="protein sequence ID" value="EFQ98312.1"/>
    <property type="molecule type" value="Genomic_DNA"/>
</dbReference>
<keyword evidence="2" id="KW-1133">Transmembrane helix</keyword>
<keyword evidence="5" id="KW-1185">Reference proteome</keyword>
<proteinExistence type="predicted"/>
<keyword evidence="3" id="KW-0732">Signal</keyword>
<evidence type="ECO:0000313" key="4">
    <source>
        <dbReference type="EMBL" id="EFQ98312.1"/>
    </source>
</evidence>
<evidence type="ECO:0000313" key="5">
    <source>
        <dbReference type="Proteomes" id="UP000002669"/>
    </source>
</evidence>
<dbReference type="OMA" id="EDMCLEG"/>
<feature type="compositionally biased region" description="Basic and acidic residues" evidence="1">
    <location>
        <begin position="255"/>
        <end position="272"/>
    </location>
</feature>
<organism evidence="5">
    <name type="scientific">Arthroderma gypseum (strain ATCC MYA-4604 / CBS 118893)</name>
    <name type="common">Microsporum gypseum</name>
    <dbReference type="NCBI Taxonomy" id="535722"/>
    <lineage>
        <taxon>Eukaryota</taxon>
        <taxon>Fungi</taxon>
        <taxon>Dikarya</taxon>
        <taxon>Ascomycota</taxon>
        <taxon>Pezizomycotina</taxon>
        <taxon>Eurotiomycetes</taxon>
        <taxon>Eurotiomycetidae</taxon>
        <taxon>Onygenales</taxon>
        <taxon>Arthrodermataceae</taxon>
        <taxon>Nannizzia</taxon>
    </lineage>
</organism>
<feature type="compositionally biased region" description="Low complexity" evidence="1">
    <location>
        <begin position="144"/>
        <end position="161"/>
    </location>
</feature>
<evidence type="ECO:0000256" key="2">
    <source>
        <dbReference type="SAM" id="Phobius"/>
    </source>
</evidence>
<keyword evidence="2" id="KW-0812">Transmembrane</keyword>
<feature type="signal peptide" evidence="3">
    <location>
        <begin position="1"/>
        <end position="18"/>
    </location>
</feature>
<feature type="compositionally biased region" description="Basic and acidic residues" evidence="1">
    <location>
        <begin position="168"/>
        <end position="179"/>
    </location>
</feature>
<reference evidence="5" key="1">
    <citation type="journal article" date="2012" name="MBio">
        <title>Comparative genome analysis of Trichophyton rubrum and related dermatophytes reveals candidate genes involved in infection.</title>
        <authorList>
            <person name="Martinez D.A."/>
            <person name="Oliver B.G."/>
            <person name="Graeser Y."/>
            <person name="Goldberg J.M."/>
            <person name="Li W."/>
            <person name="Martinez-Rossi N.M."/>
            <person name="Monod M."/>
            <person name="Shelest E."/>
            <person name="Barton R.C."/>
            <person name="Birch E."/>
            <person name="Brakhage A.A."/>
            <person name="Chen Z."/>
            <person name="Gurr S.J."/>
            <person name="Heiman D."/>
            <person name="Heitman J."/>
            <person name="Kosti I."/>
            <person name="Rossi A."/>
            <person name="Saif S."/>
            <person name="Samalova M."/>
            <person name="Saunders C.W."/>
            <person name="Shea T."/>
            <person name="Summerbell R.C."/>
            <person name="Xu J."/>
            <person name="Young S."/>
            <person name="Zeng Q."/>
            <person name="Birren B.W."/>
            <person name="Cuomo C.A."/>
            <person name="White T.C."/>
        </authorList>
    </citation>
    <scope>NUCLEOTIDE SEQUENCE [LARGE SCALE GENOMIC DNA]</scope>
    <source>
        <strain evidence="5">ATCC MYA-4604 / CBS 118893</strain>
    </source>
</reference>
<feature type="region of interest" description="Disordered" evidence="1">
    <location>
        <begin position="144"/>
        <end position="180"/>
    </location>
</feature>
<dbReference type="OrthoDB" id="4491423at2759"/>
<dbReference type="InParanoid" id="E5R0B6"/>
<dbReference type="RefSeq" id="XP_003177264.1">
    <property type="nucleotide sequence ID" value="XM_003177216.1"/>
</dbReference>
<dbReference type="Proteomes" id="UP000002669">
    <property type="component" value="Unassembled WGS sequence"/>
</dbReference>
<feature type="chain" id="PRO_5003197801" description="Mid2 domain-containing protein" evidence="3">
    <location>
        <begin position="19"/>
        <end position="272"/>
    </location>
</feature>
<evidence type="ECO:0000256" key="1">
    <source>
        <dbReference type="SAM" id="MobiDB-lite"/>
    </source>
</evidence>
<feature type="region of interest" description="Disordered" evidence="1">
    <location>
        <begin position="217"/>
        <end position="272"/>
    </location>
</feature>
<protein>
    <recommendedName>
        <fullName evidence="6">Mid2 domain-containing protein</fullName>
    </recommendedName>
</protein>
<feature type="transmembrane region" description="Helical" evidence="2">
    <location>
        <begin position="184"/>
        <end position="207"/>
    </location>
</feature>
<evidence type="ECO:0008006" key="6">
    <source>
        <dbReference type="Google" id="ProtNLM"/>
    </source>
</evidence>